<evidence type="ECO:0000313" key="2">
    <source>
        <dbReference type="Proteomes" id="UP000002424"/>
    </source>
</evidence>
<organism evidence="1 2">
    <name type="scientific">Azotobacter vinelandii (strain DJ / ATCC BAA-1303)</name>
    <dbReference type="NCBI Taxonomy" id="322710"/>
    <lineage>
        <taxon>Bacteria</taxon>
        <taxon>Pseudomonadati</taxon>
        <taxon>Pseudomonadota</taxon>
        <taxon>Gammaproteobacteria</taxon>
        <taxon>Pseudomonadales</taxon>
        <taxon>Pseudomonadaceae</taxon>
        <taxon>Azotobacter</taxon>
    </lineage>
</organism>
<reference evidence="1 2" key="1">
    <citation type="journal article" date="2009" name="J. Bacteriol.">
        <title>Genome sequence of Azotobacter vinelandii, an obligate aerobe specialized to support diverse anaerobic metabolic processes.</title>
        <authorList>
            <person name="Setubal J.C."/>
            <person name="dos Santos P."/>
            <person name="Goldman B.S."/>
            <person name="Ertesvag H."/>
            <person name="Espin G."/>
            <person name="Rubio L.M."/>
            <person name="Valla S."/>
            <person name="Almeida N.F."/>
            <person name="Balasubramanian D."/>
            <person name="Cromes L."/>
            <person name="Curatti L."/>
            <person name="Du Z."/>
            <person name="Godsy E."/>
            <person name="Goodner B."/>
            <person name="Hellner-Burris K."/>
            <person name="Hernandez J.A."/>
            <person name="Houmiel K."/>
            <person name="Imperial J."/>
            <person name="Kennedy C."/>
            <person name="Larson T.J."/>
            <person name="Latreille P."/>
            <person name="Ligon L.S."/>
            <person name="Lu J."/>
            <person name="Maerk M."/>
            <person name="Miller N.M."/>
            <person name="Norton S."/>
            <person name="O'Carroll I.P."/>
            <person name="Paulsen I."/>
            <person name="Raulfs E.C."/>
            <person name="Roemer R."/>
            <person name="Rosser J."/>
            <person name="Segura D."/>
            <person name="Slater S."/>
            <person name="Stricklin S.L."/>
            <person name="Studholme D.J."/>
            <person name="Sun J."/>
            <person name="Viana C.J."/>
            <person name="Wallin E."/>
            <person name="Wang B."/>
            <person name="Wheeler C."/>
            <person name="Zhu H."/>
            <person name="Dean D.R."/>
            <person name="Dixon R."/>
            <person name="Wood D."/>
        </authorList>
    </citation>
    <scope>NUCLEOTIDE SEQUENCE [LARGE SCALE GENOMIC DNA]</scope>
    <source>
        <strain evidence="2">DJ / ATCC BAA-1303</strain>
    </source>
</reference>
<proteinExistence type="predicted"/>
<dbReference type="EnsemblBacteria" id="ACO78888">
    <property type="protein sequence ID" value="ACO78888"/>
    <property type="gene ID" value="Avin_27140"/>
</dbReference>
<gene>
    <name evidence="1" type="ordered locus">Avin_27140</name>
</gene>
<evidence type="ECO:0000313" key="1">
    <source>
        <dbReference type="EMBL" id="ACO78888.1"/>
    </source>
</evidence>
<sequence length="35" mass="3763">MLTGPSRAGASLRALILVVDSLSLSRRTAVTHEFH</sequence>
<dbReference type="HOGENOM" id="CLU_3362962_0_0_6"/>
<dbReference type="AlphaFoldDB" id="C1DJW9"/>
<name>C1DJW9_AZOVD</name>
<keyword evidence="2" id="KW-1185">Reference proteome</keyword>
<dbReference type="Proteomes" id="UP000002424">
    <property type="component" value="Chromosome"/>
</dbReference>
<accession>C1DJW9</accession>
<dbReference type="KEGG" id="avn:Avin_27140"/>
<dbReference type="EMBL" id="CP001157">
    <property type="protein sequence ID" value="ACO78888.1"/>
    <property type="molecule type" value="Genomic_DNA"/>
</dbReference>
<protein>
    <submittedName>
        <fullName evidence="1">Uncharacterized protein</fullName>
    </submittedName>
</protein>